<sequence>MALSVRGTATARVHTPAHASSPPLVHPPGVPAAPASTCGWSRTCGKSSHRQARKARSPLRHASSGRLVCGATATSGLGLFPSGIQQARVQLPAVILQIEASQLVSDASAIDLIGQALQGGCNMVVLWDSASNASALYDAALRVQEVLRGRAALLLVDRTDIALAIGAQGVLLTDQGVPTVLARRMMSGGSALIGRLVVDERAAVAAAADGASLIVVTGPGGTAPSPAVLAASRANQISGSAIPLLLGVRAASAGGAALAAALEAEVDGVAFSLEA</sequence>
<evidence type="ECO:0000256" key="1">
    <source>
        <dbReference type="SAM" id="MobiDB-lite"/>
    </source>
</evidence>
<comment type="caution">
    <text evidence="3">The sequence shown here is derived from an EMBL/GenBank/DDBJ whole genome shotgun (WGS) entry which is preliminary data.</text>
</comment>
<dbReference type="Gene3D" id="3.20.20.70">
    <property type="entry name" value="Aldolase class I"/>
    <property type="match status" value="1"/>
</dbReference>
<proteinExistence type="predicted"/>
<dbReference type="PANTHER" id="PTHR43681">
    <property type="entry name" value="TRANSMEMBRANE GTPASE FZO"/>
    <property type="match status" value="1"/>
</dbReference>
<evidence type="ECO:0000313" key="3">
    <source>
        <dbReference type="EMBL" id="PNG99562.1"/>
    </source>
</evidence>
<dbReference type="PANTHER" id="PTHR43681:SF1">
    <property type="entry name" value="SARCALUMENIN"/>
    <property type="match status" value="1"/>
</dbReference>
<feature type="region of interest" description="Disordered" evidence="1">
    <location>
        <begin position="1"/>
        <end position="32"/>
    </location>
</feature>
<feature type="domain" description="Thiamine phosphate synthase/TenI" evidence="2">
    <location>
        <begin position="103"/>
        <end position="232"/>
    </location>
</feature>
<organism evidence="3 4">
    <name type="scientific">Tetrabaena socialis</name>
    <dbReference type="NCBI Taxonomy" id="47790"/>
    <lineage>
        <taxon>Eukaryota</taxon>
        <taxon>Viridiplantae</taxon>
        <taxon>Chlorophyta</taxon>
        <taxon>core chlorophytes</taxon>
        <taxon>Chlorophyceae</taxon>
        <taxon>CS clade</taxon>
        <taxon>Chlamydomonadales</taxon>
        <taxon>Tetrabaenaceae</taxon>
        <taxon>Tetrabaena</taxon>
    </lineage>
</organism>
<gene>
    <name evidence="3" type="ORF">TSOC_014656</name>
</gene>
<dbReference type="AlphaFoldDB" id="A0A2J7ZH13"/>
<dbReference type="EMBL" id="PGGS01002583">
    <property type="protein sequence ID" value="PNG99562.1"/>
    <property type="molecule type" value="Genomic_DNA"/>
</dbReference>
<dbReference type="InterPro" id="IPR036206">
    <property type="entry name" value="ThiamineP_synth_sf"/>
</dbReference>
<accession>A0A2J7ZH13</accession>
<dbReference type="GO" id="GO:0010027">
    <property type="term" value="P:thylakoid membrane organization"/>
    <property type="evidence" value="ECO:0007669"/>
    <property type="project" value="TreeGrafter"/>
</dbReference>
<name>A0A2J7ZH13_9CHLO</name>
<dbReference type="InterPro" id="IPR022998">
    <property type="entry name" value="ThiamineP_synth_TenI"/>
</dbReference>
<dbReference type="GO" id="GO:0031969">
    <property type="term" value="C:chloroplast membrane"/>
    <property type="evidence" value="ECO:0007669"/>
    <property type="project" value="TreeGrafter"/>
</dbReference>
<dbReference type="Proteomes" id="UP000236333">
    <property type="component" value="Unassembled WGS sequence"/>
</dbReference>
<keyword evidence="4" id="KW-1185">Reference proteome</keyword>
<dbReference type="OrthoDB" id="422720at2759"/>
<dbReference type="InterPro" id="IPR013785">
    <property type="entry name" value="Aldolase_TIM"/>
</dbReference>
<dbReference type="Pfam" id="PF02581">
    <property type="entry name" value="TMP-TENI"/>
    <property type="match status" value="1"/>
</dbReference>
<protein>
    <submittedName>
        <fullName evidence="3">Thiamine-phosphate synthase</fullName>
    </submittedName>
</protein>
<dbReference type="GO" id="GO:0009228">
    <property type="term" value="P:thiamine biosynthetic process"/>
    <property type="evidence" value="ECO:0007669"/>
    <property type="project" value="UniProtKB-KW"/>
</dbReference>
<reference evidence="3 4" key="1">
    <citation type="journal article" date="2017" name="Mol. Biol. Evol.">
        <title>The 4-celled Tetrabaena socialis nuclear genome reveals the essential components for genetic control of cell number at the origin of multicellularity in the volvocine lineage.</title>
        <authorList>
            <person name="Featherston J."/>
            <person name="Arakaki Y."/>
            <person name="Hanschen E.R."/>
            <person name="Ferris P.J."/>
            <person name="Michod R.E."/>
            <person name="Olson B.J.S.C."/>
            <person name="Nozaki H."/>
            <person name="Durand P.M."/>
        </authorList>
    </citation>
    <scope>NUCLEOTIDE SEQUENCE [LARGE SCALE GENOMIC DNA]</scope>
    <source>
        <strain evidence="3 4">NIES-571</strain>
    </source>
</reference>
<evidence type="ECO:0000259" key="2">
    <source>
        <dbReference type="Pfam" id="PF02581"/>
    </source>
</evidence>
<dbReference type="InterPro" id="IPR051943">
    <property type="entry name" value="TRAFAC_Dynamin-like_GTPase"/>
</dbReference>
<dbReference type="SUPFAM" id="SSF51391">
    <property type="entry name" value="Thiamin phosphate synthase"/>
    <property type="match status" value="1"/>
</dbReference>
<evidence type="ECO:0000313" key="4">
    <source>
        <dbReference type="Proteomes" id="UP000236333"/>
    </source>
</evidence>
<feature type="non-terminal residue" evidence="3">
    <location>
        <position position="275"/>
    </location>
</feature>